<dbReference type="OrthoDB" id="3519019at2759"/>
<keyword evidence="2" id="KW-1133">Transmembrane helix</keyword>
<evidence type="ECO:0000256" key="2">
    <source>
        <dbReference type="SAM" id="Phobius"/>
    </source>
</evidence>
<feature type="region of interest" description="Disordered" evidence="1">
    <location>
        <begin position="157"/>
        <end position="186"/>
    </location>
</feature>
<proteinExistence type="predicted"/>
<feature type="transmembrane region" description="Helical" evidence="2">
    <location>
        <begin position="123"/>
        <end position="146"/>
    </location>
</feature>
<keyword evidence="4" id="KW-1185">Reference proteome</keyword>
<dbReference type="Proteomes" id="UP000664132">
    <property type="component" value="Unassembled WGS sequence"/>
</dbReference>
<dbReference type="EMBL" id="JAFJYH010000284">
    <property type="protein sequence ID" value="KAG4414040.1"/>
    <property type="molecule type" value="Genomic_DNA"/>
</dbReference>
<name>A0A8H7W1V3_9HELO</name>
<organism evidence="3 4">
    <name type="scientific">Cadophora malorum</name>
    <dbReference type="NCBI Taxonomy" id="108018"/>
    <lineage>
        <taxon>Eukaryota</taxon>
        <taxon>Fungi</taxon>
        <taxon>Dikarya</taxon>
        <taxon>Ascomycota</taxon>
        <taxon>Pezizomycotina</taxon>
        <taxon>Leotiomycetes</taxon>
        <taxon>Helotiales</taxon>
        <taxon>Ploettnerulaceae</taxon>
        <taxon>Cadophora</taxon>
    </lineage>
</organism>
<keyword evidence="2" id="KW-0812">Transmembrane</keyword>
<accession>A0A8H7W1V3</accession>
<feature type="transmembrane region" description="Helical" evidence="2">
    <location>
        <begin position="12"/>
        <end position="31"/>
    </location>
</feature>
<feature type="transmembrane region" description="Helical" evidence="2">
    <location>
        <begin position="200"/>
        <end position="222"/>
    </location>
</feature>
<protein>
    <submittedName>
        <fullName evidence="3">Uncharacterized protein</fullName>
    </submittedName>
</protein>
<evidence type="ECO:0000313" key="4">
    <source>
        <dbReference type="Proteomes" id="UP000664132"/>
    </source>
</evidence>
<dbReference type="AlphaFoldDB" id="A0A8H7W1V3"/>
<keyword evidence="2" id="KW-0472">Membrane</keyword>
<feature type="transmembrane region" description="Helical" evidence="2">
    <location>
        <begin position="266"/>
        <end position="287"/>
    </location>
</feature>
<sequence>MASKILSIIGSTLPLLFGILSLSFVAVSFTSRDWVRQEYFPPQLQPLDWKDPLFTLYRSPFVLCGANPSRNGSEILRYDINCSRFSVSGRGKTACQTPNETDAYSSITGDWRMCQQVHLSGNLILAALVFVSVALATLIGLSIVFIPRAVRGGQAAVTTSNDAEEPTEGSSRGPQKVSSTTSPATGAATRQPLQSLAMILATYALLIALSVSAVCVFLSQFYGILGLVQSQPDNGIWASLSLGAVQDQQTGDLHHAPWIQGKVLTIYMSLAWLFSALAAGAIGGSWLPNLNTRS</sequence>
<gene>
    <name evidence="3" type="ORF">IFR04_012816</name>
</gene>
<evidence type="ECO:0000256" key="1">
    <source>
        <dbReference type="SAM" id="MobiDB-lite"/>
    </source>
</evidence>
<comment type="caution">
    <text evidence="3">The sequence shown here is derived from an EMBL/GenBank/DDBJ whole genome shotgun (WGS) entry which is preliminary data.</text>
</comment>
<reference evidence="3" key="1">
    <citation type="submission" date="2021-02" db="EMBL/GenBank/DDBJ databases">
        <title>Genome sequence Cadophora malorum strain M34.</title>
        <authorList>
            <person name="Stefanovic E."/>
            <person name="Vu D."/>
            <person name="Scully C."/>
            <person name="Dijksterhuis J."/>
            <person name="Roader J."/>
            <person name="Houbraken J."/>
        </authorList>
    </citation>
    <scope>NUCLEOTIDE SEQUENCE</scope>
    <source>
        <strain evidence="3">M34</strain>
    </source>
</reference>
<feature type="compositionally biased region" description="Polar residues" evidence="1">
    <location>
        <begin position="168"/>
        <end position="177"/>
    </location>
</feature>
<evidence type="ECO:0000313" key="3">
    <source>
        <dbReference type="EMBL" id="KAG4414040.1"/>
    </source>
</evidence>